<dbReference type="GO" id="GO:0030121">
    <property type="term" value="C:AP-1 adaptor complex"/>
    <property type="evidence" value="ECO:0007669"/>
    <property type="project" value="TreeGrafter"/>
</dbReference>
<dbReference type="STRING" id="7998.ENSIPUP00000020072"/>
<dbReference type="Pfam" id="PF15045">
    <property type="entry name" value="Clathrin_bdg"/>
    <property type="match status" value="1"/>
</dbReference>
<organism evidence="3 4">
    <name type="scientific">Ictalurus punctatus</name>
    <name type="common">Channel catfish</name>
    <name type="synonym">Silurus punctatus</name>
    <dbReference type="NCBI Taxonomy" id="7998"/>
    <lineage>
        <taxon>Eukaryota</taxon>
        <taxon>Metazoa</taxon>
        <taxon>Chordata</taxon>
        <taxon>Craniata</taxon>
        <taxon>Vertebrata</taxon>
        <taxon>Euteleostomi</taxon>
        <taxon>Actinopterygii</taxon>
        <taxon>Neopterygii</taxon>
        <taxon>Teleostei</taxon>
        <taxon>Ostariophysi</taxon>
        <taxon>Siluriformes</taxon>
        <taxon>Ictaluridae</taxon>
        <taxon>Ictalurus</taxon>
    </lineage>
</organism>
<feature type="region of interest" description="Disordered" evidence="1">
    <location>
        <begin position="198"/>
        <end position="217"/>
    </location>
</feature>
<protein>
    <submittedName>
        <fullName evidence="4">Aftiphilin isoform X1</fullName>
    </submittedName>
</protein>
<feature type="domain" description="Aftiphilin clathrin-binding box" evidence="2">
    <location>
        <begin position="581"/>
        <end position="646"/>
    </location>
</feature>
<sequence>MEPDVVRMYSSSPPPLDEDGEEEDEDDFGEFGGYCCNVSSGFSFSEYDTPNAFVQSYETDTSPPDLCNTFTQSVSQPGKDLAVEETKDQEAPNPESLIHETNVAVDCGNGKVEASKVLINGPLFSDSHEEQSMVSMTGKHSSYELQDFELDGKDEHSDDPNTDQVGHCLSNGPITICTIKKPARLTVTSADSTVSVLASRAEDSSTETNKASRAVADSQQLLEDNISLREESEDGGALAGEEVSESQELDFSLAAEDQSSKEKMDEDALSGLCGPSGASFCEIEIQSGNIGNIADTSLEQVVEKTPMSDAQLKENVEVEQVNVEVNETPGSPAVKEPLAVPGRVELEEDFEQVCLPVVDPTVMMVPNPEADPVIRDVKRIVVGSSVESDEDFGDFRDATQGFPDVSQTESTSQEGFADFVTALSDCSSNDEFADTDTLKDLKEEEELTADDKDDDDDNNDQEMMCSELPPSDSFADFSSAPFGGMAGTTGESWAEFGQHEEREVQQESWAAFDEEQQNSTATAPSTDSLQTDSVLCGLSHKLQHLFESAFPSETAPDDSDLLTLQALLEPQDHAEIRESVAMWRHLLDIHSAHGLKVQWVGSHSNRILLDCLGIYNILFTGQKKQPVIVPMFAAGLGMLEPTKEPVKHSSIFSASSPGQGRSALCAQQVVSSLSLEDDAPGGAVTHLNLDFFGPVEDCSSDSDTDTPMPGVDPELYELTTAKLESNNSGSNVTDAFARLMETVEKNSTVTRQPERDGEISQEAAHVIALLPDLSFMHARVLMFPSTLTPAANHP</sequence>
<reference evidence="4" key="2">
    <citation type="submission" date="2025-08" db="UniProtKB">
        <authorList>
            <consortium name="RefSeq"/>
        </authorList>
    </citation>
    <scope>IDENTIFICATION</scope>
    <source>
        <tissue evidence="4">Blood</tissue>
    </source>
</reference>
<dbReference type="OMA" id="DFSCKIQ"/>
<dbReference type="OrthoDB" id="5917212at2759"/>
<evidence type="ECO:0000256" key="1">
    <source>
        <dbReference type="SAM" id="MobiDB-lite"/>
    </source>
</evidence>
<feature type="compositionally biased region" description="Polar residues" evidence="1">
    <location>
        <begin position="206"/>
        <end position="217"/>
    </location>
</feature>
<evidence type="ECO:0000259" key="2">
    <source>
        <dbReference type="Pfam" id="PF15045"/>
    </source>
</evidence>
<accession>A0A2D0RMV9</accession>
<dbReference type="GeneID" id="108270065"/>
<dbReference type="PANTHER" id="PTHR16156:SF10">
    <property type="entry name" value="AFTIPHILIN-RELATED"/>
    <property type="match status" value="1"/>
</dbReference>
<evidence type="ECO:0000313" key="4">
    <source>
        <dbReference type="RefSeq" id="XP_017331847.1"/>
    </source>
</evidence>
<dbReference type="PANTHER" id="PTHR16156">
    <property type="entry name" value="AFTIPHILIN A-RELATED"/>
    <property type="match status" value="1"/>
</dbReference>
<feature type="region of interest" description="Disordered" evidence="1">
    <location>
        <begin position="389"/>
        <end position="413"/>
    </location>
</feature>
<dbReference type="GO" id="GO:0032588">
    <property type="term" value="C:trans-Golgi network membrane"/>
    <property type="evidence" value="ECO:0007669"/>
    <property type="project" value="InterPro"/>
</dbReference>
<dbReference type="CTD" id="100004990"/>
<dbReference type="KEGG" id="ipu:108270065"/>
<dbReference type="InterPro" id="IPR029205">
    <property type="entry name" value="Clathrin-bd"/>
</dbReference>
<feature type="compositionally biased region" description="Low complexity" evidence="1">
    <location>
        <begin position="469"/>
        <end position="482"/>
    </location>
</feature>
<feature type="region of interest" description="Disordered" evidence="1">
    <location>
        <begin position="427"/>
        <end position="529"/>
    </location>
</feature>
<reference evidence="3" key="1">
    <citation type="journal article" date="2016" name="Nat. Commun.">
        <title>The channel catfish genome sequence provides insights into the evolution of scale formation in teleosts.</title>
        <authorList>
            <person name="Liu Z."/>
            <person name="Liu S."/>
            <person name="Yao J."/>
            <person name="Bao L."/>
            <person name="Zhang J."/>
            <person name="Li Y."/>
            <person name="Jiang C."/>
            <person name="Sun L."/>
            <person name="Wang R."/>
            <person name="Zhang Y."/>
            <person name="Zhou T."/>
            <person name="Zeng Q."/>
            <person name="Fu Q."/>
            <person name="Gao S."/>
            <person name="Li N."/>
            <person name="Koren S."/>
            <person name="Jiang Y."/>
            <person name="Zimin A."/>
            <person name="Xu P."/>
            <person name="Phillippy A.M."/>
            <person name="Geng X."/>
            <person name="Song L."/>
            <person name="Sun F."/>
            <person name="Li C."/>
            <person name="Wang X."/>
            <person name="Chen A."/>
            <person name="Jin Y."/>
            <person name="Yuan Z."/>
            <person name="Yang Y."/>
            <person name="Tan S."/>
            <person name="Peatman E."/>
            <person name="Lu J."/>
            <person name="Qin Z."/>
            <person name="Dunham R."/>
            <person name="Li Z."/>
            <person name="Sonstegard T."/>
            <person name="Feng J."/>
            <person name="Danzmann R.G."/>
            <person name="Schroeder S."/>
            <person name="Scheffler B."/>
            <person name="Duke M.V."/>
            <person name="Ballard L."/>
            <person name="Kucuktas H."/>
            <person name="Kaltenboeck L."/>
            <person name="Liu H."/>
            <person name="Armbruster J."/>
            <person name="Xie Y."/>
            <person name="Kirby M.L."/>
            <person name="Tian Y."/>
            <person name="Flanagan M.E."/>
            <person name="Mu W."/>
            <person name="Waldbieser G.C."/>
        </authorList>
    </citation>
    <scope>NUCLEOTIDE SEQUENCE [LARGE SCALE GENOMIC DNA]</scope>
    <source>
        <strain evidence="3">SDA103</strain>
    </source>
</reference>
<gene>
    <name evidence="4" type="primary">aftphb</name>
</gene>
<feature type="compositionally biased region" description="Polar residues" evidence="1">
    <location>
        <begin position="517"/>
        <end position="529"/>
    </location>
</feature>
<proteinExistence type="predicted"/>
<dbReference type="RefSeq" id="XP_017331847.1">
    <property type="nucleotide sequence ID" value="XM_017476358.3"/>
</dbReference>
<dbReference type="InterPro" id="IPR046359">
    <property type="entry name" value="Aftin-like"/>
</dbReference>
<feature type="compositionally biased region" description="Acidic residues" evidence="1">
    <location>
        <begin position="16"/>
        <end position="29"/>
    </location>
</feature>
<keyword evidence="3" id="KW-1185">Reference proteome</keyword>
<dbReference type="GO" id="GO:0030276">
    <property type="term" value="F:clathrin binding"/>
    <property type="evidence" value="ECO:0007669"/>
    <property type="project" value="InterPro"/>
</dbReference>
<evidence type="ECO:0000313" key="3">
    <source>
        <dbReference type="Proteomes" id="UP000221080"/>
    </source>
</evidence>
<feature type="region of interest" description="Disordered" evidence="1">
    <location>
        <begin position="1"/>
        <end position="30"/>
    </location>
</feature>
<name>A0A2D0RMV9_ICTPU</name>
<dbReference type="Proteomes" id="UP000221080">
    <property type="component" value="Chromosome 9"/>
</dbReference>
<dbReference type="AlphaFoldDB" id="A0A2D0RMV9"/>
<feature type="compositionally biased region" description="Acidic residues" evidence="1">
    <location>
        <begin position="443"/>
        <end position="460"/>
    </location>
</feature>